<keyword evidence="2 3" id="KW-0732">Signal</keyword>
<reference evidence="5" key="1">
    <citation type="journal article" date="2019" name="Int. J. Syst. Evol. Microbiol.">
        <title>The Global Catalogue of Microorganisms (GCM) 10K type strain sequencing project: providing services to taxonomists for standard genome sequencing and annotation.</title>
        <authorList>
            <consortium name="The Broad Institute Genomics Platform"/>
            <consortium name="The Broad Institute Genome Sequencing Center for Infectious Disease"/>
            <person name="Wu L."/>
            <person name="Ma J."/>
        </authorList>
    </citation>
    <scope>NUCLEOTIDE SEQUENCE [LARGE SCALE GENOMIC DNA]</scope>
    <source>
        <strain evidence="5">KCTC 32239</strain>
    </source>
</reference>
<comment type="similarity">
    <text evidence="1">Belongs to the Skp family.</text>
</comment>
<dbReference type="InterPro" id="IPR024930">
    <property type="entry name" value="Skp_dom_sf"/>
</dbReference>
<keyword evidence="5" id="KW-1185">Reference proteome</keyword>
<feature type="signal peptide" evidence="3">
    <location>
        <begin position="1"/>
        <end position="24"/>
    </location>
</feature>
<sequence length="172" mass="18511">MLVNFTKKCVAAAALCMMSAVSFAEAKIAVINPEGAILSTAVAKARFEKLEKTSDYAATKAKLDGISADYKALQESAKKDGSTWSNEKKEEVAKKIQGLQQDAQFNGQKLQKSRQEAAEAIAQELGQKYQAALKQVVDAEKIGLLLGPQAAIFATPEYDITAKVTDLINKAK</sequence>
<gene>
    <name evidence="4" type="ORF">GCM10011613_04040</name>
</gene>
<evidence type="ECO:0000313" key="5">
    <source>
        <dbReference type="Proteomes" id="UP000619761"/>
    </source>
</evidence>
<proteinExistence type="inferred from homology"/>
<accession>A0ABQ3ASW3</accession>
<comment type="caution">
    <text evidence="4">The sequence shown here is derived from an EMBL/GenBank/DDBJ whole genome shotgun (WGS) entry which is preliminary data.</text>
</comment>
<dbReference type="SUPFAM" id="SSF111384">
    <property type="entry name" value="OmpH-like"/>
    <property type="match status" value="1"/>
</dbReference>
<dbReference type="EMBL" id="BMYZ01000001">
    <property type="protein sequence ID" value="GGY63524.1"/>
    <property type="molecule type" value="Genomic_DNA"/>
</dbReference>
<organism evidence="4 5">
    <name type="scientific">Cellvibrio zantedeschiae</name>
    <dbReference type="NCBI Taxonomy" id="1237077"/>
    <lineage>
        <taxon>Bacteria</taxon>
        <taxon>Pseudomonadati</taxon>
        <taxon>Pseudomonadota</taxon>
        <taxon>Gammaproteobacteria</taxon>
        <taxon>Cellvibrionales</taxon>
        <taxon>Cellvibrionaceae</taxon>
        <taxon>Cellvibrio</taxon>
    </lineage>
</organism>
<evidence type="ECO:0000313" key="4">
    <source>
        <dbReference type="EMBL" id="GGY63524.1"/>
    </source>
</evidence>
<dbReference type="Proteomes" id="UP000619761">
    <property type="component" value="Unassembled WGS sequence"/>
</dbReference>
<evidence type="ECO:0000256" key="1">
    <source>
        <dbReference type="ARBA" id="ARBA00009091"/>
    </source>
</evidence>
<feature type="chain" id="PRO_5047049745" evidence="3">
    <location>
        <begin position="25"/>
        <end position="172"/>
    </location>
</feature>
<dbReference type="PANTHER" id="PTHR35089:SF1">
    <property type="entry name" value="CHAPERONE PROTEIN SKP"/>
    <property type="match status" value="1"/>
</dbReference>
<name>A0ABQ3ASW3_9GAMM</name>
<dbReference type="PANTHER" id="PTHR35089">
    <property type="entry name" value="CHAPERONE PROTEIN SKP"/>
    <property type="match status" value="1"/>
</dbReference>
<dbReference type="SMART" id="SM00935">
    <property type="entry name" value="OmpH"/>
    <property type="match status" value="1"/>
</dbReference>
<dbReference type="Gene3D" id="3.30.910.20">
    <property type="entry name" value="Skp domain"/>
    <property type="match status" value="1"/>
</dbReference>
<protein>
    <submittedName>
        <fullName evidence="4">Skp-like protein</fullName>
    </submittedName>
</protein>
<dbReference type="InterPro" id="IPR005632">
    <property type="entry name" value="Chaperone_Skp"/>
</dbReference>
<evidence type="ECO:0000256" key="2">
    <source>
        <dbReference type="ARBA" id="ARBA00022729"/>
    </source>
</evidence>
<dbReference type="Pfam" id="PF03938">
    <property type="entry name" value="OmpH"/>
    <property type="match status" value="1"/>
</dbReference>
<evidence type="ECO:0000256" key="3">
    <source>
        <dbReference type="SAM" id="SignalP"/>
    </source>
</evidence>